<accession>A0A4S8IE75</accession>
<feature type="compositionally biased region" description="Basic and acidic residues" evidence="1">
    <location>
        <begin position="180"/>
        <end position="195"/>
    </location>
</feature>
<gene>
    <name evidence="2" type="ORF">C4D60_Mb09t05340</name>
</gene>
<organism evidence="2 3">
    <name type="scientific">Musa balbisiana</name>
    <name type="common">Banana</name>
    <dbReference type="NCBI Taxonomy" id="52838"/>
    <lineage>
        <taxon>Eukaryota</taxon>
        <taxon>Viridiplantae</taxon>
        <taxon>Streptophyta</taxon>
        <taxon>Embryophyta</taxon>
        <taxon>Tracheophyta</taxon>
        <taxon>Spermatophyta</taxon>
        <taxon>Magnoliopsida</taxon>
        <taxon>Liliopsida</taxon>
        <taxon>Zingiberales</taxon>
        <taxon>Musaceae</taxon>
        <taxon>Musa</taxon>
    </lineage>
</organism>
<evidence type="ECO:0000313" key="3">
    <source>
        <dbReference type="Proteomes" id="UP000317650"/>
    </source>
</evidence>
<reference evidence="2 3" key="1">
    <citation type="journal article" date="2019" name="Nat. Plants">
        <title>Genome sequencing of Musa balbisiana reveals subgenome evolution and function divergence in polyploid bananas.</title>
        <authorList>
            <person name="Yao X."/>
        </authorList>
    </citation>
    <scope>NUCLEOTIDE SEQUENCE [LARGE SCALE GENOMIC DNA]</scope>
    <source>
        <strain evidence="3">cv. DH-PKW</strain>
        <tissue evidence="2">Leaves</tissue>
    </source>
</reference>
<name>A0A4S8IE75_MUSBA</name>
<dbReference type="AlphaFoldDB" id="A0A4S8IE75"/>
<dbReference type="EMBL" id="PYDT01000010">
    <property type="protein sequence ID" value="THU46475.1"/>
    <property type="molecule type" value="Genomic_DNA"/>
</dbReference>
<proteinExistence type="predicted"/>
<protein>
    <submittedName>
        <fullName evidence="2">Uncharacterized protein</fullName>
    </submittedName>
</protein>
<feature type="region of interest" description="Disordered" evidence="1">
    <location>
        <begin position="164"/>
        <end position="195"/>
    </location>
</feature>
<sequence length="195" mass="20957">MADLCVESSTLLGQSTSFSRPGYRLSSYKSLQSAEGYGCLLPHKIYPYQVASEGCLNLDSSPPFVDAIGRRSFCPKALQSHHRRLSRRHRGVGSGRSGYRHRYGVLALLLAVVVEGAQPRCCHRTVTHACGLLGSGKTPPLSISGVVATGAGIVLLTLGVLLPSQKTPQPPSSPPHRRGAPTEKVRERSESKTTR</sequence>
<evidence type="ECO:0000256" key="1">
    <source>
        <dbReference type="SAM" id="MobiDB-lite"/>
    </source>
</evidence>
<dbReference type="Proteomes" id="UP000317650">
    <property type="component" value="Chromosome 9"/>
</dbReference>
<comment type="caution">
    <text evidence="2">The sequence shown here is derived from an EMBL/GenBank/DDBJ whole genome shotgun (WGS) entry which is preliminary data.</text>
</comment>
<keyword evidence="3" id="KW-1185">Reference proteome</keyword>
<evidence type="ECO:0000313" key="2">
    <source>
        <dbReference type="EMBL" id="THU46475.1"/>
    </source>
</evidence>